<dbReference type="InterPro" id="IPR002156">
    <property type="entry name" value="RNaseH_domain"/>
</dbReference>
<dbReference type="SUPFAM" id="SSF53098">
    <property type="entry name" value="Ribonuclease H-like"/>
    <property type="match status" value="1"/>
</dbReference>
<dbReference type="GO" id="GO:0043137">
    <property type="term" value="P:DNA replication, removal of RNA primer"/>
    <property type="evidence" value="ECO:0007669"/>
    <property type="project" value="TreeGrafter"/>
</dbReference>
<dbReference type="InterPro" id="IPR036397">
    <property type="entry name" value="RNaseH_sf"/>
</dbReference>
<accession>A0A087T9L0</accession>
<keyword evidence="7" id="KW-0378">Hydrolase</keyword>
<dbReference type="PANTHER" id="PTHR10642:SF26">
    <property type="entry name" value="RIBONUCLEASE H1"/>
    <property type="match status" value="1"/>
</dbReference>
<sequence>MPSNKKRQFSRKIDQRLSNLTPVLKNANTQKQFENKTSQLHIHPAIKGIGIHLTENPAYVAPSGYISIYTDGSRIDKKVGSAFVVLSEQQQPLHQWQMQLSTENSVFQSEALAIHEAIRYLTNNKISKALIHTDSLSSMQATANSEHTSPQIAGIQKSLRENAHNHYVIKWIKAHTGIYGNELADGLAKDAATGNNITAVQIPWPTSYLKKTLRQIVCNKWQQEWTNSLTGRRTFYFKPKVDLQRLIASPLLVRYISGHGPFPQYYHRHAITSTDECICGEEGTADHYITACPLTEDHHIAIPITDRQAFCRHWTKIKLRKQTTYMEHQGNSKYLIIARTTNRQERRTDILLHTTASENITINDRNGATDDPIHSFQEEQNILADKEEDFLGGSFKGGVNKKKKGSKILNEKGQPTKARPLY</sequence>
<dbReference type="InterPro" id="IPR012337">
    <property type="entry name" value="RNaseH-like_sf"/>
</dbReference>
<dbReference type="EMBL" id="KK114163">
    <property type="protein sequence ID" value="KFM61799.1"/>
    <property type="molecule type" value="Genomic_DNA"/>
</dbReference>
<keyword evidence="4" id="KW-0540">Nuclease</keyword>
<dbReference type="Pfam" id="PF00075">
    <property type="entry name" value="RNase_H"/>
    <property type="match status" value="1"/>
</dbReference>
<feature type="non-terminal residue" evidence="10">
    <location>
        <position position="422"/>
    </location>
</feature>
<comment type="similarity">
    <text evidence="2">Belongs to the RNase H family.</text>
</comment>
<keyword evidence="6" id="KW-0255">Endonuclease</keyword>
<evidence type="ECO:0000256" key="4">
    <source>
        <dbReference type="ARBA" id="ARBA00022722"/>
    </source>
</evidence>
<evidence type="ECO:0000256" key="2">
    <source>
        <dbReference type="ARBA" id="ARBA00005300"/>
    </source>
</evidence>
<dbReference type="GO" id="GO:0003676">
    <property type="term" value="F:nucleic acid binding"/>
    <property type="evidence" value="ECO:0007669"/>
    <property type="project" value="InterPro"/>
</dbReference>
<dbReference type="AlphaFoldDB" id="A0A087T9L0"/>
<evidence type="ECO:0000256" key="1">
    <source>
        <dbReference type="ARBA" id="ARBA00000077"/>
    </source>
</evidence>
<dbReference type="PROSITE" id="PS50879">
    <property type="entry name" value="RNASE_H_1"/>
    <property type="match status" value="1"/>
</dbReference>
<dbReference type="Gene3D" id="3.30.420.10">
    <property type="entry name" value="Ribonuclease H-like superfamily/Ribonuclease H"/>
    <property type="match status" value="1"/>
</dbReference>
<evidence type="ECO:0000256" key="6">
    <source>
        <dbReference type="ARBA" id="ARBA00022759"/>
    </source>
</evidence>
<dbReference type="GO" id="GO:0004523">
    <property type="term" value="F:RNA-DNA hybrid ribonuclease activity"/>
    <property type="evidence" value="ECO:0007669"/>
    <property type="project" value="UniProtKB-EC"/>
</dbReference>
<dbReference type="PANTHER" id="PTHR10642">
    <property type="entry name" value="RIBONUCLEASE H1"/>
    <property type="match status" value="1"/>
</dbReference>
<name>A0A087T9L0_STEMI</name>
<evidence type="ECO:0000256" key="5">
    <source>
        <dbReference type="ARBA" id="ARBA00022723"/>
    </source>
</evidence>
<evidence type="ECO:0000256" key="8">
    <source>
        <dbReference type="SAM" id="MobiDB-lite"/>
    </source>
</evidence>
<evidence type="ECO:0000259" key="9">
    <source>
        <dbReference type="PROSITE" id="PS50879"/>
    </source>
</evidence>
<proteinExistence type="inferred from homology"/>
<dbReference type="Proteomes" id="UP000054359">
    <property type="component" value="Unassembled WGS sequence"/>
</dbReference>
<dbReference type="EC" id="3.1.26.4" evidence="3"/>
<dbReference type="CDD" id="cd09276">
    <property type="entry name" value="Rnase_HI_RT_non_LTR"/>
    <property type="match status" value="1"/>
</dbReference>
<organism evidence="10 11">
    <name type="scientific">Stegodyphus mimosarum</name>
    <name type="common">African social velvet spider</name>
    <dbReference type="NCBI Taxonomy" id="407821"/>
    <lineage>
        <taxon>Eukaryota</taxon>
        <taxon>Metazoa</taxon>
        <taxon>Ecdysozoa</taxon>
        <taxon>Arthropoda</taxon>
        <taxon>Chelicerata</taxon>
        <taxon>Arachnida</taxon>
        <taxon>Araneae</taxon>
        <taxon>Araneomorphae</taxon>
        <taxon>Entelegynae</taxon>
        <taxon>Eresoidea</taxon>
        <taxon>Eresidae</taxon>
        <taxon>Stegodyphus</taxon>
    </lineage>
</organism>
<feature type="region of interest" description="Disordered" evidence="8">
    <location>
        <begin position="394"/>
        <end position="422"/>
    </location>
</feature>
<evidence type="ECO:0000313" key="10">
    <source>
        <dbReference type="EMBL" id="KFM61799.1"/>
    </source>
</evidence>
<reference evidence="10 11" key="1">
    <citation type="submission" date="2013-11" db="EMBL/GenBank/DDBJ databases">
        <title>Genome sequencing of Stegodyphus mimosarum.</title>
        <authorList>
            <person name="Bechsgaard J."/>
        </authorList>
    </citation>
    <scope>NUCLEOTIDE SEQUENCE [LARGE SCALE GENOMIC DNA]</scope>
</reference>
<evidence type="ECO:0000256" key="7">
    <source>
        <dbReference type="ARBA" id="ARBA00022801"/>
    </source>
</evidence>
<evidence type="ECO:0000256" key="3">
    <source>
        <dbReference type="ARBA" id="ARBA00012180"/>
    </source>
</evidence>
<dbReference type="GO" id="GO:0046872">
    <property type="term" value="F:metal ion binding"/>
    <property type="evidence" value="ECO:0007669"/>
    <property type="project" value="UniProtKB-KW"/>
</dbReference>
<keyword evidence="5" id="KW-0479">Metal-binding</keyword>
<gene>
    <name evidence="10" type="ORF">X975_05129</name>
</gene>
<dbReference type="InterPro" id="IPR050092">
    <property type="entry name" value="RNase_H"/>
</dbReference>
<feature type="domain" description="RNase H type-1" evidence="9">
    <location>
        <begin position="62"/>
        <end position="193"/>
    </location>
</feature>
<keyword evidence="11" id="KW-1185">Reference proteome</keyword>
<evidence type="ECO:0000313" key="11">
    <source>
        <dbReference type="Proteomes" id="UP000054359"/>
    </source>
</evidence>
<comment type="catalytic activity">
    <reaction evidence="1">
        <text>Endonucleolytic cleavage to 5'-phosphomonoester.</text>
        <dbReference type="EC" id="3.1.26.4"/>
    </reaction>
</comment>
<protein>
    <recommendedName>
        <fullName evidence="3">ribonuclease H</fullName>
        <ecNumber evidence="3">3.1.26.4</ecNumber>
    </recommendedName>
</protein>
<dbReference type="OrthoDB" id="6437652at2759"/>